<sequence length="44" mass="4520">MNEILGEEVAQHVILKVVKDGSDVGAALVAASYSSHGVDTAQLP</sequence>
<dbReference type="EMBL" id="GGEC01063232">
    <property type="protein sequence ID" value="MBX43716.1"/>
    <property type="molecule type" value="Transcribed_RNA"/>
</dbReference>
<evidence type="ECO:0000313" key="1">
    <source>
        <dbReference type="EMBL" id="MBX43716.1"/>
    </source>
</evidence>
<proteinExistence type="predicted"/>
<accession>A0A2P2NMN4</accession>
<name>A0A2P2NMN4_RHIMU</name>
<organism evidence="1">
    <name type="scientific">Rhizophora mucronata</name>
    <name type="common">Asiatic mangrove</name>
    <dbReference type="NCBI Taxonomy" id="61149"/>
    <lineage>
        <taxon>Eukaryota</taxon>
        <taxon>Viridiplantae</taxon>
        <taxon>Streptophyta</taxon>
        <taxon>Embryophyta</taxon>
        <taxon>Tracheophyta</taxon>
        <taxon>Spermatophyta</taxon>
        <taxon>Magnoliopsida</taxon>
        <taxon>eudicotyledons</taxon>
        <taxon>Gunneridae</taxon>
        <taxon>Pentapetalae</taxon>
        <taxon>rosids</taxon>
        <taxon>fabids</taxon>
        <taxon>Malpighiales</taxon>
        <taxon>Rhizophoraceae</taxon>
        <taxon>Rhizophora</taxon>
    </lineage>
</organism>
<dbReference type="AlphaFoldDB" id="A0A2P2NMN4"/>
<protein>
    <submittedName>
        <fullName evidence="1">Uncharacterized protein</fullName>
    </submittedName>
</protein>
<reference evidence="1" key="1">
    <citation type="submission" date="2018-02" db="EMBL/GenBank/DDBJ databases">
        <title>Rhizophora mucronata_Transcriptome.</title>
        <authorList>
            <person name="Meera S.P."/>
            <person name="Sreeshan A."/>
            <person name="Augustine A."/>
        </authorList>
    </citation>
    <scope>NUCLEOTIDE SEQUENCE</scope>
    <source>
        <tissue evidence="1">Leaf</tissue>
    </source>
</reference>